<accession>A0A2S1B7M0</accession>
<name>A0A2S1B7M0_CAUVI</name>
<feature type="region of interest" description="Disordered" evidence="1">
    <location>
        <begin position="1"/>
        <end position="27"/>
    </location>
</feature>
<protein>
    <submittedName>
        <fullName evidence="2">Uncharacterized protein</fullName>
    </submittedName>
</protein>
<dbReference type="Proteomes" id="UP000217311">
    <property type="component" value="Chromosome"/>
</dbReference>
<evidence type="ECO:0000313" key="3">
    <source>
        <dbReference type="Proteomes" id="UP000217311"/>
    </source>
</evidence>
<evidence type="ECO:0000313" key="2">
    <source>
        <dbReference type="EMBL" id="AWC68667.1"/>
    </source>
</evidence>
<proteinExistence type="predicted"/>
<sequence>MARRAGGGGSAEVASSPSVVSSSRHLPREGEDWISVIYGRCSTNVAQASRWMRVTTLKPRDR</sequence>
<gene>
    <name evidence="2" type="ORF">CA606_20245</name>
</gene>
<feature type="compositionally biased region" description="Low complexity" evidence="1">
    <location>
        <begin position="11"/>
        <end position="24"/>
    </location>
</feature>
<evidence type="ECO:0000256" key="1">
    <source>
        <dbReference type="SAM" id="MobiDB-lite"/>
    </source>
</evidence>
<feature type="compositionally biased region" description="Gly residues" evidence="1">
    <location>
        <begin position="1"/>
        <end position="10"/>
    </location>
</feature>
<dbReference type="EMBL" id="CP023315">
    <property type="protein sequence ID" value="AWC68667.1"/>
    <property type="molecule type" value="Genomic_DNA"/>
</dbReference>
<reference evidence="3" key="1">
    <citation type="submission" date="2017-09" db="EMBL/GenBank/DDBJ databases">
        <title>Genome evolution observed in wild isolates of Caulobacter crescentus.</title>
        <authorList>
            <person name="Ely B."/>
            <person name="Wilson K."/>
            <person name="Scott D."/>
        </authorList>
    </citation>
    <scope>NUCLEOTIDE SEQUENCE [LARGE SCALE GENOMIC DNA]</scope>
    <source>
        <strain evidence="3">CB13b1a</strain>
    </source>
</reference>
<organism evidence="2 3">
    <name type="scientific">Caulobacter vibrioides</name>
    <name type="common">Caulobacter crescentus</name>
    <dbReference type="NCBI Taxonomy" id="155892"/>
    <lineage>
        <taxon>Bacteria</taxon>
        <taxon>Pseudomonadati</taxon>
        <taxon>Pseudomonadota</taxon>
        <taxon>Alphaproteobacteria</taxon>
        <taxon>Caulobacterales</taxon>
        <taxon>Caulobacteraceae</taxon>
        <taxon>Caulobacter</taxon>
    </lineage>
</organism>
<dbReference type="AlphaFoldDB" id="A0A2S1B7M0"/>